<evidence type="ECO:0000313" key="2">
    <source>
        <dbReference type="Proteomes" id="UP001216579"/>
    </source>
</evidence>
<organism evidence="1 2">
    <name type="scientific">Streptomyces silvisoli</name>
    <dbReference type="NCBI Taxonomy" id="3034235"/>
    <lineage>
        <taxon>Bacteria</taxon>
        <taxon>Bacillati</taxon>
        <taxon>Actinomycetota</taxon>
        <taxon>Actinomycetes</taxon>
        <taxon>Kitasatosporales</taxon>
        <taxon>Streptomycetaceae</taxon>
        <taxon>Streptomyces</taxon>
    </lineage>
</organism>
<evidence type="ECO:0000313" key="1">
    <source>
        <dbReference type="EMBL" id="MDF3292261.1"/>
    </source>
</evidence>
<keyword evidence="2" id="KW-1185">Reference proteome</keyword>
<proteinExistence type="predicted"/>
<dbReference type="Proteomes" id="UP001216579">
    <property type="component" value="Unassembled WGS sequence"/>
</dbReference>
<dbReference type="InterPro" id="IPR020994">
    <property type="entry name" value="Uncharacterised_Ca-bd_CcbP"/>
</dbReference>
<gene>
    <name evidence="1" type="ORF">P3G67_24095</name>
</gene>
<reference evidence="1 2" key="1">
    <citation type="submission" date="2023-03" db="EMBL/GenBank/DDBJ databases">
        <title>Draft genome sequence of Streptomyces sp. RB6PN23 isolated from peat swamp forest in Thailand.</title>
        <authorList>
            <person name="Klaysubun C."/>
            <person name="Duangmal K."/>
        </authorList>
    </citation>
    <scope>NUCLEOTIDE SEQUENCE [LARGE SCALE GENOMIC DNA]</scope>
    <source>
        <strain evidence="1 2">RB6PN23</strain>
    </source>
</reference>
<name>A0ABT5ZR17_9ACTN</name>
<dbReference type="Pfam" id="PF11535">
    <property type="entry name" value="Calci_bind_CcbP"/>
    <property type="match status" value="1"/>
</dbReference>
<dbReference type="RefSeq" id="WP_276095338.1">
    <property type="nucleotide sequence ID" value="NZ_JARJBC010000016.1"/>
</dbReference>
<comment type="caution">
    <text evidence="1">The sequence shown here is derived from an EMBL/GenBank/DDBJ whole genome shotgun (WGS) entry which is preliminary data.</text>
</comment>
<accession>A0ABT5ZR17</accession>
<dbReference type="EMBL" id="JARJBC010000016">
    <property type="protein sequence ID" value="MDF3292261.1"/>
    <property type="molecule type" value="Genomic_DNA"/>
</dbReference>
<sequence length="118" mass="13057">MDESDLGRVIEIVLVDAYGEEEESAAWETVLEDVIDVPAQAQLLGQTVTVTHIGSPSGRAEVTAHCQRPCGRRGDVAFADLAFPPESEAAWLHAAYRRYLGLQPFPAVPRPEWTWPDR</sequence>
<protein>
    <submittedName>
        <fullName evidence="1">Calcium-binding protein</fullName>
    </submittedName>
</protein>